<dbReference type="STRING" id="796620.VIBC2010_04369"/>
<protein>
    <recommendedName>
        <fullName evidence="6 14">Glycerol-3-phosphate acyltransferase</fullName>
        <shortName evidence="14">GPAT</shortName>
        <ecNumber evidence="5 14">2.3.1.15</ecNumber>
    </recommendedName>
</protein>
<dbReference type="PIRSF" id="PIRSF000437">
    <property type="entry name" value="GPAT_DHAPAT"/>
    <property type="match status" value="1"/>
</dbReference>
<dbReference type="NCBIfam" id="NF003441">
    <property type="entry name" value="PRK04974.1"/>
    <property type="match status" value="1"/>
</dbReference>
<dbReference type="InterPro" id="IPR028354">
    <property type="entry name" value="GPAT_PlsB"/>
</dbReference>
<reference evidence="16 17" key="1">
    <citation type="journal article" date="2012" name="Int. J. Syst. Evol. Microbiol.">
        <title>Vibrio caribbeanicus sp. nov., isolated from the marine sponge Scleritoderma cyanea.</title>
        <authorList>
            <person name="Hoffmann M."/>
            <person name="Monday S.R."/>
            <person name="Allard M.W."/>
            <person name="Strain E.A."/>
            <person name="Whittaker P."/>
            <person name="Naum M."/>
            <person name="McCarthy P.J."/>
            <person name="Lopez J.V."/>
            <person name="Fischer M."/>
            <person name="Brown E.W."/>
        </authorList>
    </citation>
    <scope>NUCLEOTIDE SEQUENCE [LARGE SCALE GENOMIC DNA]</scope>
    <source>
        <strain evidence="16 17">ATCC BAA-2122</strain>
    </source>
</reference>
<dbReference type="GO" id="GO:0005886">
    <property type="term" value="C:plasma membrane"/>
    <property type="evidence" value="ECO:0007669"/>
    <property type="project" value="UniProtKB-SubCell"/>
</dbReference>
<comment type="similarity">
    <text evidence="4 14">Belongs to the GPAT/DAPAT family.</text>
</comment>
<evidence type="ECO:0000256" key="10">
    <source>
        <dbReference type="ARBA" id="ARBA00023209"/>
    </source>
</evidence>
<dbReference type="eggNOG" id="COG2937">
    <property type="taxonomic scope" value="Bacteria"/>
</dbReference>
<dbReference type="GO" id="GO:0006631">
    <property type="term" value="P:fatty acid metabolic process"/>
    <property type="evidence" value="ECO:0007669"/>
    <property type="project" value="TreeGrafter"/>
</dbReference>
<evidence type="ECO:0000256" key="6">
    <source>
        <dbReference type="ARBA" id="ARBA00013432"/>
    </source>
</evidence>
<evidence type="ECO:0000256" key="13">
    <source>
        <dbReference type="ARBA" id="ARBA00048427"/>
    </source>
</evidence>
<accession>E3BN95</accession>
<proteinExistence type="inferred from homology"/>
<evidence type="ECO:0000256" key="4">
    <source>
        <dbReference type="ARBA" id="ARBA00007937"/>
    </source>
</evidence>
<dbReference type="InterPro" id="IPR022284">
    <property type="entry name" value="GPAT/DHAPAT"/>
</dbReference>
<keyword evidence="8 14" id="KW-0808">Transferase</keyword>
<comment type="caution">
    <text evidence="16">The sequence shown here is derived from an EMBL/GenBank/DDBJ whole genome shotgun (WGS) entry which is preliminary data.</text>
</comment>
<dbReference type="SMART" id="SM00563">
    <property type="entry name" value="PlsC"/>
    <property type="match status" value="1"/>
</dbReference>
<comment type="pathway">
    <text evidence="2 14">Phospholipid metabolism; CDP-diacylglycerol biosynthesis; CDP-diacylglycerol from sn-glycerol 3-phosphate: step 1/3.</text>
</comment>
<keyword evidence="10 14" id="KW-0594">Phospholipid biosynthesis</keyword>
<dbReference type="Pfam" id="PF19277">
    <property type="entry name" value="GPAT_C"/>
    <property type="match status" value="1"/>
</dbReference>
<keyword evidence="11 14" id="KW-1208">Phospholipid metabolism</keyword>
<dbReference type="NCBIfam" id="TIGR03703">
    <property type="entry name" value="plsB"/>
    <property type="match status" value="1"/>
</dbReference>
<evidence type="ECO:0000256" key="2">
    <source>
        <dbReference type="ARBA" id="ARBA00004765"/>
    </source>
</evidence>
<sequence>MSMLVKGTTVPSNPIEDHNIDIQKPIIYALPYRSNVDLFVLQKQALQLGLPDPLEPISINGNSFNRYVFISSRHTLMNRDQDIPSESINLFSDLLALHKTHSRLDIQIIPTSVLWGRKPGKEAKHTPYLQAMNGLQKTKAVFTSGRDCLVRISPVVSLRYMADSHGTDTAIAHKLARVARIHFSRQKLAASGPNLPSRQALFNRLIESKAIEKVIEDEAKSKNIPIEKMRKEAHSIMDEIAADFSYSLVKNVDGLLGWLWNRIYQGLNVNNAATVRKLAQDGHEIVYVPCHRSHMDYLLLSYVLYQEGMVPPHIAAGINLNFFPAGPLFRRGGAFFIRRSFKGNKLYSTIFREYLAELFAKGYSVEYFSEGGRSRTGRLLQAKTGMLAMTIQAMLRGLNRPVTLVPVYIGYEHVMEVATYAKELRGKRKEKENASLVLRTLRKLKNFGQGYVNFGEPIPLNQYLNEHCSEWTKDIDPMGASKPQWLNPVVNQLATKMMTHINDAAAANALTLCATALLASRQRALSRDSLVKQIDCYLSLLKNVPYSETYTVPSESAKDLVKHAETLDKFVIETDSMGEIVSLDRNQSILMTYYRNNIIHLLAVPSLVAQILIRHQKLSLTEIQRNVTMIYPFLKQELFLSIKEELLPTLVEEYIEEIARQGLVKVDNKHNVSINQANNQVLVMLGRTISETLQRYAISLNLLVSDSAIDKSELEAKSQDIAQRLGRLHGINAPEFFDKGAFSALFTTLKQQAYVDTEGKYNKDKSLQLAELLYSLLYPEVRLTIQESICQATESSI</sequence>
<comment type="catalytic activity">
    <reaction evidence="13 14">
        <text>sn-glycerol 3-phosphate + an acyl-CoA = a 1-acyl-sn-glycero-3-phosphate + CoA</text>
        <dbReference type="Rhea" id="RHEA:15325"/>
        <dbReference type="ChEBI" id="CHEBI:57287"/>
        <dbReference type="ChEBI" id="CHEBI:57597"/>
        <dbReference type="ChEBI" id="CHEBI:57970"/>
        <dbReference type="ChEBI" id="CHEBI:58342"/>
        <dbReference type="EC" id="2.3.1.15"/>
    </reaction>
</comment>
<dbReference type="EC" id="2.3.1.15" evidence="5 14"/>
<evidence type="ECO:0000256" key="1">
    <source>
        <dbReference type="ARBA" id="ARBA00004413"/>
    </source>
</evidence>
<evidence type="ECO:0000256" key="14">
    <source>
        <dbReference type="HAMAP-Rule" id="MF_00393"/>
    </source>
</evidence>
<evidence type="ECO:0000313" key="17">
    <source>
        <dbReference type="Proteomes" id="UP000002943"/>
    </source>
</evidence>
<dbReference type="CDD" id="cd07993">
    <property type="entry name" value="LPLAT_DHAPAT-like"/>
    <property type="match status" value="1"/>
</dbReference>
<evidence type="ECO:0000256" key="3">
    <source>
        <dbReference type="ARBA" id="ARBA00005189"/>
    </source>
</evidence>
<dbReference type="AlphaFoldDB" id="E3BN95"/>
<evidence type="ECO:0000256" key="8">
    <source>
        <dbReference type="ARBA" id="ARBA00022679"/>
    </source>
</evidence>
<keyword evidence="7 14" id="KW-1003">Cell membrane</keyword>
<dbReference type="HAMAP" id="MF_00393">
    <property type="entry name" value="Glyc3P_acyltrans"/>
    <property type="match status" value="1"/>
</dbReference>
<dbReference type="InterPro" id="IPR041728">
    <property type="entry name" value="GPAT/DHAPAT_LPLAT"/>
</dbReference>
<keyword evidence="9 14" id="KW-0472">Membrane</keyword>
<dbReference type="PANTHER" id="PTHR12563:SF17">
    <property type="entry name" value="DIHYDROXYACETONE PHOSPHATE ACYLTRANSFERASE"/>
    <property type="match status" value="1"/>
</dbReference>
<dbReference type="InterPro" id="IPR002123">
    <property type="entry name" value="Plipid/glycerol_acylTrfase"/>
</dbReference>
<dbReference type="PIRSF" id="PIRSF500064">
    <property type="entry name" value="GPAT"/>
    <property type="match status" value="1"/>
</dbReference>
<dbReference type="SUPFAM" id="SSF69593">
    <property type="entry name" value="Glycerol-3-phosphate (1)-acyltransferase"/>
    <property type="match status" value="1"/>
</dbReference>
<evidence type="ECO:0000256" key="7">
    <source>
        <dbReference type="ARBA" id="ARBA00022475"/>
    </source>
</evidence>
<evidence type="ECO:0000256" key="11">
    <source>
        <dbReference type="ARBA" id="ARBA00023264"/>
    </source>
</evidence>
<name>E3BN95_9VIBR</name>
<evidence type="ECO:0000313" key="16">
    <source>
        <dbReference type="EMBL" id="EFP95478.1"/>
    </source>
</evidence>
<comment type="pathway">
    <text evidence="3">Lipid metabolism.</text>
</comment>
<keyword evidence="14" id="KW-0444">Lipid biosynthesis</keyword>
<evidence type="ECO:0000259" key="15">
    <source>
        <dbReference type="SMART" id="SM00563"/>
    </source>
</evidence>
<dbReference type="PANTHER" id="PTHR12563">
    <property type="entry name" value="GLYCEROL-3-PHOSPHATE ACYLTRANSFERASE"/>
    <property type="match status" value="1"/>
</dbReference>
<dbReference type="InterPro" id="IPR045520">
    <property type="entry name" value="GPAT/DHAPAT_C"/>
</dbReference>
<feature type="domain" description="Phospholipid/glycerol acyltransferase" evidence="15">
    <location>
        <begin position="285"/>
        <end position="412"/>
    </location>
</feature>
<gene>
    <name evidence="14" type="primary">plsB</name>
    <name evidence="16" type="ORF">VIBC2010_04369</name>
</gene>
<dbReference type="EMBL" id="AEIU01000095">
    <property type="protein sequence ID" value="EFP95478.1"/>
    <property type="molecule type" value="Genomic_DNA"/>
</dbReference>
<feature type="short sequence motif" description="HXXXXD motif" evidence="14">
    <location>
        <begin position="290"/>
        <end position="295"/>
    </location>
</feature>
<organism evidence="16 17">
    <name type="scientific">Vibrio caribbeanicus ATCC BAA-2122</name>
    <dbReference type="NCBI Taxonomy" id="796620"/>
    <lineage>
        <taxon>Bacteria</taxon>
        <taxon>Pseudomonadati</taxon>
        <taxon>Pseudomonadota</taxon>
        <taxon>Gammaproteobacteria</taxon>
        <taxon>Vibrionales</taxon>
        <taxon>Vibrionaceae</taxon>
        <taxon>Vibrio</taxon>
    </lineage>
</organism>
<evidence type="ECO:0000256" key="9">
    <source>
        <dbReference type="ARBA" id="ARBA00023136"/>
    </source>
</evidence>
<comment type="subcellular location">
    <subcellularLocation>
        <location evidence="1 14">Cell membrane</location>
        <topology evidence="1 14">Peripheral membrane protein</topology>
        <orientation evidence="1 14">Cytoplasmic side</orientation>
    </subcellularLocation>
</comment>
<dbReference type="GO" id="GO:0004366">
    <property type="term" value="F:glycerol-3-phosphate O-acyltransferase activity"/>
    <property type="evidence" value="ECO:0007669"/>
    <property type="project" value="UniProtKB-UniRule"/>
</dbReference>
<dbReference type="UniPathway" id="UPA00557">
    <property type="reaction ID" value="UER00612"/>
</dbReference>
<dbReference type="Proteomes" id="UP000002943">
    <property type="component" value="Unassembled WGS sequence"/>
</dbReference>
<dbReference type="GO" id="GO:0016024">
    <property type="term" value="P:CDP-diacylglycerol biosynthetic process"/>
    <property type="evidence" value="ECO:0007669"/>
    <property type="project" value="UniProtKB-UniRule"/>
</dbReference>
<keyword evidence="14" id="KW-0443">Lipid metabolism</keyword>
<keyword evidence="17" id="KW-1185">Reference proteome</keyword>
<evidence type="ECO:0000256" key="5">
    <source>
        <dbReference type="ARBA" id="ARBA00013113"/>
    </source>
</evidence>
<evidence type="ECO:0000256" key="12">
    <source>
        <dbReference type="ARBA" id="ARBA00023315"/>
    </source>
</evidence>
<comment type="domain">
    <text evidence="14">The HXXXXD motif is essential for acyltransferase activity and may constitute the binding site for the phosphate moiety of the glycerol-3-phosphate.</text>
</comment>
<dbReference type="Pfam" id="PF01553">
    <property type="entry name" value="Acyltransferase"/>
    <property type="match status" value="1"/>
</dbReference>
<keyword evidence="12 14" id="KW-0012">Acyltransferase</keyword>